<dbReference type="AlphaFoldDB" id="A0A6H9YAX2"/>
<evidence type="ECO:0000256" key="1">
    <source>
        <dbReference type="SAM" id="MobiDB-lite"/>
    </source>
</evidence>
<dbReference type="Gene3D" id="1.10.260.40">
    <property type="entry name" value="lambda repressor-like DNA-binding domains"/>
    <property type="match status" value="1"/>
</dbReference>
<comment type="caution">
    <text evidence="3">The sequence shown here is derived from an EMBL/GenBank/DDBJ whole genome shotgun (WGS) entry which is preliminary data.</text>
</comment>
<name>A0A6H9YAX2_9ACTN</name>
<dbReference type="OrthoDB" id="3543019at2"/>
<dbReference type="Proteomes" id="UP000468735">
    <property type="component" value="Unassembled WGS sequence"/>
</dbReference>
<dbReference type="SUPFAM" id="SSF47413">
    <property type="entry name" value="lambda repressor-like DNA-binding domains"/>
    <property type="match status" value="1"/>
</dbReference>
<reference evidence="3 4" key="1">
    <citation type="submission" date="2019-09" db="EMBL/GenBank/DDBJ databases">
        <title>Actinomadura physcomitrii sp. nov., a novel actinomycete isolated from moss [Physcomitrium sphaericum (Ludw) Fuernr].</title>
        <authorList>
            <person name="Zhuang X."/>
            <person name="Liu C."/>
        </authorList>
    </citation>
    <scope>NUCLEOTIDE SEQUENCE [LARGE SCALE GENOMIC DNA]</scope>
    <source>
        <strain evidence="3 4">HMC1</strain>
    </source>
</reference>
<organism evidence="3 4">
    <name type="scientific">Actinomadura rudentiformis</name>
    <dbReference type="NCBI Taxonomy" id="359158"/>
    <lineage>
        <taxon>Bacteria</taxon>
        <taxon>Bacillati</taxon>
        <taxon>Actinomycetota</taxon>
        <taxon>Actinomycetes</taxon>
        <taxon>Streptosporangiales</taxon>
        <taxon>Thermomonosporaceae</taxon>
        <taxon>Actinomadura</taxon>
    </lineage>
</organism>
<dbReference type="SMART" id="SM00530">
    <property type="entry name" value="HTH_XRE"/>
    <property type="match status" value="1"/>
</dbReference>
<dbReference type="InterPro" id="IPR010982">
    <property type="entry name" value="Lambda_DNA-bd_dom_sf"/>
</dbReference>
<dbReference type="EMBL" id="WBMT01000024">
    <property type="protein sequence ID" value="KAB2341882.1"/>
    <property type="molecule type" value="Genomic_DNA"/>
</dbReference>
<accession>A0A6H9YAX2</accession>
<evidence type="ECO:0000313" key="3">
    <source>
        <dbReference type="EMBL" id="KAB2341882.1"/>
    </source>
</evidence>
<proteinExistence type="predicted"/>
<gene>
    <name evidence="3" type="ORF">F8566_40610</name>
</gene>
<dbReference type="PROSITE" id="PS50943">
    <property type="entry name" value="HTH_CROC1"/>
    <property type="match status" value="1"/>
</dbReference>
<dbReference type="GO" id="GO:0003677">
    <property type="term" value="F:DNA binding"/>
    <property type="evidence" value="ECO:0007669"/>
    <property type="project" value="InterPro"/>
</dbReference>
<protein>
    <submittedName>
        <fullName evidence="3">Helix-turn-helix transcriptional regulator</fullName>
    </submittedName>
</protein>
<evidence type="ECO:0000313" key="4">
    <source>
        <dbReference type="Proteomes" id="UP000468735"/>
    </source>
</evidence>
<keyword evidence="4" id="KW-1185">Reference proteome</keyword>
<feature type="region of interest" description="Disordered" evidence="1">
    <location>
        <begin position="206"/>
        <end position="229"/>
    </location>
</feature>
<dbReference type="Pfam" id="PF13560">
    <property type="entry name" value="HTH_31"/>
    <property type="match status" value="1"/>
</dbReference>
<sequence>MSSHVTNGEWTAKLIKVAAGEIRRHRDRSGLSAQQVADACSDDYGLSMKRSVIANLESGRRPTLSLMELLVLARVLRVAPVQLVIPIGHEEEIEVLPGTVVRTWDALKWFTGDAPLIRRDGQGAELPLDPRDLAAWNSGSSPIPLFREHDRLLQARQAALTTAASARKAGRDAADDFKEMQILRAETEERRVREIERQIREGRAYMRQQGLLPPALPADLSHLDDEATP</sequence>
<evidence type="ECO:0000259" key="2">
    <source>
        <dbReference type="PROSITE" id="PS50943"/>
    </source>
</evidence>
<dbReference type="InterPro" id="IPR001387">
    <property type="entry name" value="Cro/C1-type_HTH"/>
</dbReference>
<dbReference type="CDD" id="cd00093">
    <property type="entry name" value="HTH_XRE"/>
    <property type="match status" value="1"/>
</dbReference>
<feature type="domain" description="HTH cro/C1-type" evidence="2">
    <location>
        <begin position="22"/>
        <end position="83"/>
    </location>
</feature>